<name>A0A9X0AXU8_9HELO</name>
<protein>
    <recommendedName>
        <fullName evidence="4">Glycosyltransferase family 69 protein</fullName>
    </recommendedName>
</protein>
<keyword evidence="1" id="KW-0812">Transmembrane</keyword>
<dbReference type="Proteomes" id="UP001152300">
    <property type="component" value="Unassembled WGS sequence"/>
</dbReference>
<evidence type="ECO:0000256" key="1">
    <source>
        <dbReference type="SAM" id="Phobius"/>
    </source>
</evidence>
<gene>
    <name evidence="2" type="ORF">OCU04_001061</name>
</gene>
<reference evidence="2" key="1">
    <citation type="submission" date="2022-11" db="EMBL/GenBank/DDBJ databases">
        <title>Genome Resource of Sclerotinia nivalis Strain SnTB1, a Plant Pathogen Isolated from American Ginseng.</title>
        <authorList>
            <person name="Fan S."/>
        </authorList>
    </citation>
    <scope>NUCLEOTIDE SEQUENCE</scope>
    <source>
        <strain evidence="2">SnTB1</strain>
    </source>
</reference>
<sequence>MRMLLYPIRRLWHLCRSWIRLVTFLLFIVLSIDFLLTISLNPPLTRVSTSSTSSDNIIRKDRIFIASIHWNNELIIRSHWSAAVLDLVRYFGTDNVYISIIESGSWDNTKNSLRDLDMELEKLGVERSIEILESTHKDEVERIPESNEEGWIWTSKGKKELRRIPYLAKLRNRAMEKLKQLAERTDGQGKRSFDKILWLNDVIFTIEDVVTLIATRDGNYAAACSIDFSNPPLFYDTFALRDISGEKPITQTWPFFLVAESRNAIKSSSPVPVKSCWNGIVVFQADPFYKNPSLRFRGIPDSLALYHLEGSECCLIHTDNKLSLTKGVWLNPNVRVSYNSKADNIINSKGGRWPSKREIFKGIWSNRWVRWTRFLGRYTERFVVERRVRLWRNEMQQTKHAEVHEEGIHCLINEMQVLVENGWAHV</sequence>
<keyword evidence="3" id="KW-1185">Reference proteome</keyword>
<comment type="caution">
    <text evidence="2">The sequence shown here is derived from an EMBL/GenBank/DDBJ whole genome shotgun (WGS) entry which is preliminary data.</text>
</comment>
<dbReference type="PANTHER" id="PTHR34144:SF7">
    <property type="entry name" value="EXPORT PROTEIN (CAP59), PUTATIVE (AFU_ORTHOLOGUE AFUA_7G05020)-RELATED"/>
    <property type="match status" value="1"/>
</dbReference>
<keyword evidence="1" id="KW-0472">Membrane</keyword>
<dbReference type="AlphaFoldDB" id="A0A9X0AXU8"/>
<dbReference type="EMBL" id="JAPEIS010000001">
    <property type="protein sequence ID" value="KAJ8070690.1"/>
    <property type="molecule type" value="Genomic_DNA"/>
</dbReference>
<accession>A0A9X0AXU8</accession>
<evidence type="ECO:0000313" key="2">
    <source>
        <dbReference type="EMBL" id="KAJ8070690.1"/>
    </source>
</evidence>
<keyword evidence="1" id="KW-1133">Transmembrane helix</keyword>
<evidence type="ECO:0008006" key="4">
    <source>
        <dbReference type="Google" id="ProtNLM"/>
    </source>
</evidence>
<dbReference type="InterPro" id="IPR021047">
    <property type="entry name" value="Mannosyltransferase_CMT1"/>
</dbReference>
<dbReference type="PANTHER" id="PTHR34144">
    <property type="entry name" value="CHROMOSOME 8, WHOLE GENOME SHOTGUN SEQUENCE"/>
    <property type="match status" value="1"/>
</dbReference>
<dbReference type="OrthoDB" id="262547at2759"/>
<proteinExistence type="predicted"/>
<organism evidence="2 3">
    <name type="scientific">Sclerotinia nivalis</name>
    <dbReference type="NCBI Taxonomy" id="352851"/>
    <lineage>
        <taxon>Eukaryota</taxon>
        <taxon>Fungi</taxon>
        <taxon>Dikarya</taxon>
        <taxon>Ascomycota</taxon>
        <taxon>Pezizomycotina</taxon>
        <taxon>Leotiomycetes</taxon>
        <taxon>Helotiales</taxon>
        <taxon>Sclerotiniaceae</taxon>
        <taxon>Sclerotinia</taxon>
    </lineage>
</organism>
<evidence type="ECO:0000313" key="3">
    <source>
        <dbReference type="Proteomes" id="UP001152300"/>
    </source>
</evidence>
<feature type="transmembrane region" description="Helical" evidence="1">
    <location>
        <begin position="21"/>
        <end position="40"/>
    </location>
</feature>
<dbReference type="Pfam" id="PF11735">
    <property type="entry name" value="CAP59_mtransfer"/>
    <property type="match status" value="1"/>
</dbReference>